<keyword evidence="2" id="KW-1185">Reference proteome</keyword>
<gene>
    <name evidence="1" type="ORF">EK21DRAFT_116067</name>
</gene>
<proteinExistence type="predicted"/>
<dbReference type="AlphaFoldDB" id="A0A9P4H248"/>
<protein>
    <submittedName>
        <fullName evidence="1">Uncharacterized protein</fullName>
    </submittedName>
</protein>
<reference evidence="1" key="1">
    <citation type="journal article" date="2020" name="Stud. Mycol.">
        <title>101 Dothideomycetes genomes: a test case for predicting lifestyles and emergence of pathogens.</title>
        <authorList>
            <person name="Haridas S."/>
            <person name="Albert R."/>
            <person name="Binder M."/>
            <person name="Bloem J."/>
            <person name="Labutti K."/>
            <person name="Salamov A."/>
            <person name="Andreopoulos B."/>
            <person name="Baker S."/>
            <person name="Barry K."/>
            <person name="Bills G."/>
            <person name="Bluhm B."/>
            <person name="Cannon C."/>
            <person name="Castanera R."/>
            <person name="Culley D."/>
            <person name="Daum C."/>
            <person name="Ezra D."/>
            <person name="Gonzalez J."/>
            <person name="Henrissat B."/>
            <person name="Kuo A."/>
            <person name="Liang C."/>
            <person name="Lipzen A."/>
            <person name="Lutzoni F."/>
            <person name="Magnuson J."/>
            <person name="Mondo S."/>
            <person name="Nolan M."/>
            <person name="Ohm R."/>
            <person name="Pangilinan J."/>
            <person name="Park H.-J."/>
            <person name="Ramirez L."/>
            <person name="Alfaro M."/>
            <person name="Sun H."/>
            <person name="Tritt A."/>
            <person name="Yoshinaga Y."/>
            <person name="Zwiers L.-H."/>
            <person name="Turgeon B."/>
            <person name="Goodwin S."/>
            <person name="Spatafora J."/>
            <person name="Crous P."/>
            <person name="Grigoriev I."/>
        </authorList>
    </citation>
    <scope>NUCLEOTIDE SEQUENCE</scope>
    <source>
        <strain evidence="1">CBS 110217</strain>
    </source>
</reference>
<name>A0A9P4H248_9PLEO</name>
<comment type="caution">
    <text evidence="1">The sequence shown here is derived from an EMBL/GenBank/DDBJ whole genome shotgun (WGS) entry which is preliminary data.</text>
</comment>
<sequence>MFGSAFDDTYANGLVSGRLTQSGLPTGRFRESVVAALPPQDGVADHPRLAQGELPFNASGGGLDNAAHDFGMDTPGHPAAAIRCSNDLHNADALSSTKTTAKWKQTTSGRAFVPYRPNNAIDTPTFRQPTIEPIDQPQEAMASTSTLVTQQLRRYRLSESIIKYIYDMDKRTDKSKILDQIETEWKGNAAHYRTTAKTLYNTFDSVLFAWLDLQRIYLTSLTLINISDGNGSHKASRFLIWNQLRTKYLTWSTTKYATRGGAATAALSLTMVFECLALVPQPPYGSTGRLGTHAFSYTPTHDLSVDYAELAHRIQDSIAHEQLVYAATYGCDFGSDIDNLLDRYGEDIWDIKNVHGSHVRTPGAYFLYPYHLV</sequence>
<evidence type="ECO:0000313" key="2">
    <source>
        <dbReference type="Proteomes" id="UP000799777"/>
    </source>
</evidence>
<accession>A0A9P4H248</accession>
<evidence type="ECO:0000313" key="1">
    <source>
        <dbReference type="EMBL" id="KAF2026172.1"/>
    </source>
</evidence>
<dbReference type="EMBL" id="ML978248">
    <property type="protein sequence ID" value="KAF2026172.1"/>
    <property type="molecule type" value="Genomic_DNA"/>
</dbReference>
<dbReference type="Proteomes" id="UP000799777">
    <property type="component" value="Unassembled WGS sequence"/>
</dbReference>
<organism evidence="1 2">
    <name type="scientific">Setomelanomma holmii</name>
    <dbReference type="NCBI Taxonomy" id="210430"/>
    <lineage>
        <taxon>Eukaryota</taxon>
        <taxon>Fungi</taxon>
        <taxon>Dikarya</taxon>
        <taxon>Ascomycota</taxon>
        <taxon>Pezizomycotina</taxon>
        <taxon>Dothideomycetes</taxon>
        <taxon>Pleosporomycetidae</taxon>
        <taxon>Pleosporales</taxon>
        <taxon>Pleosporineae</taxon>
        <taxon>Phaeosphaeriaceae</taxon>
        <taxon>Setomelanomma</taxon>
    </lineage>
</organism>